<comment type="caution">
    <text evidence="1">The sequence shown here is derived from an EMBL/GenBank/DDBJ whole genome shotgun (WGS) entry which is preliminary data.</text>
</comment>
<dbReference type="Proteomes" id="UP000683139">
    <property type="component" value="Unassembled WGS sequence"/>
</dbReference>
<dbReference type="AlphaFoldDB" id="A0A919YPM2"/>
<evidence type="ECO:0000313" key="1">
    <source>
        <dbReference type="EMBL" id="GIP15959.1"/>
    </source>
</evidence>
<proteinExistence type="predicted"/>
<accession>A0A919YPM2</accession>
<dbReference type="EMBL" id="BOSE01000002">
    <property type="protein sequence ID" value="GIP15959.1"/>
    <property type="molecule type" value="Genomic_DNA"/>
</dbReference>
<name>A0A919YPM2_9BACL</name>
<protein>
    <submittedName>
        <fullName evidence="1">Uncharacterized protein</fullName>
    </submittedName>
</protein>
<evidence type="ECO:0000313" key="2">
    <source>
        <dbReference type="Proteomes" id="UP000683139"/>
    </source>
</evidence>
<organism evidence="1 2">
    <name type="scientific">Paenibacillus montaniterrae</name>
    <dbReference type="NCBI Taxonomy" id="429341"/>
    <lineage>
        <taxon>Bacteria</taxon>
        <taxon>Bacillati</taxon>
        <taxon>Bacillota</taxon>
        <taxon>Bacilli</taxon>
        <taxon>Bacillales</taxon>
        <taxon>Paenibacillaceae</taxon>
        <taxon>Paenibacillus</taxon>
    </lineage>
</organism>
<keyword evidence="2" id="KW-1185">Reference proteome</keyword>
<reference evidence="1" key="1">
    <citation type="submission" date="2021-03" db="EMBL/GenBank/DDBJ databases">
        <title>Antimicrobial resistance genes in bacteria isolated from Japanese honey, and their potential for conferring macrolide and lincosamide resistance in the American foulbrood pathogen Paenibacillus larvae.</title>
        <authorList>
            <person name="Okamoto M."/>
            <person name="Kumagai M."/>
            <person name="Kanamori H."/>
            <person name="Takamatsu D."/>
        </authorList>
    </citation>
    <scope>NUCLEOTIDE SEQUENCE</scope>
    <source>
        <strain evidence="1">J40TS1</strain>
    </source>
</reference>
<sequence>MLKESEKEWLDRTIKKVTDKIDKVSVRSRFKIPYTTMIDGIHDDRSAMNPTGEVDDGICYKQVAMRHADTVLYIW</sequence>
<dbReference type="RefSeq" id="WP_213514216.1">
    <property type="nucleotide sequence ID" value="NZ_BOSE01000002.1"/>
</dbReference>
<gene>
    <name evidence="1" type="ORF">J40TS1_16010</name>
</gene>